<evidence type="ECO:0000256" key="3">
    <source>
        <dbReference type="ARBA" id="ARBA00022617"/>
    </source>
</evidence>
<comment type="caution">
    <text evidence="11">The sequence shown here is derived from an EMBL/GenBank/DDBJ whole genome shotgun (WGS) entry which is preliminary data.</text>
</comment>
<dbReference type="Pfam" id="PF00067">
    <property type="entry name" value="p450"/>
    <property type="match status" value="1"/>
</dbReference>
<accession>A0AAN7V816</accession>
<dbReference type="GO" id="GO:0008395">
    <property type="term" value="F:steroid hydroxylase activity"/>
    <property type="evidence" value="ECO:0007669"/>
    <property type="project" value="TreeGrafter"/>
</dbReference>
<dbReference type="PROSITE" id="PS00086">
    <property type="entry name" value="CYTOCHROME_P450"/>
    <property type="match status" value="1"/>
</dbReference>
<dbReference type="GO" id="GO:0005737">
    <property type="term" value="C:cytoplasm"/>
    <property type="evidence" value="ECO:0007669"/>
    <property type="project" value="TreeGrafter"/>
</dbReference>
<evidence type="ECO:0000256" key="8">
    <source>
        <dbReference type="PIRSR" id="PIRSR602401-1"/>
    </source>
</evidence>
<evidence type="ECO:0000256" key="10">
    <source>
        <dbReference type="SAM" id="SignalP"/>
    </source>
</evidence>
<keyword evidence="12" id="KW-1185">Reference proteome</keyword>
<dbReference type="GO" id="GO:0006082">
    <property type="term" value="P:organic acid metabolic process"/>
    <property type="evidence" value="ECO:0007669"/>
    <property type="project" value="TreeGrafter"/>
</dbReference>
<dbReference type="PANTHER" id="PTHR24300:SF376">
    <property type="entry name" value="CYTOCHROME P450 15A1"/>
    <property type="match status" value="1"/>
</dbReference>
<evidence type="ECO:0000256" key="4">
    <source>
        <dbReference type="ARBA" id="ARBA00022723"/>
    </source>
</evidence>
<dbReference type="Gene3D" id="1.10.630.10">
    <property type="entry name" value="Cytochrome P450"/>
    <property type="match status" value="1"/>
</dbReference>
<evidence type="ECO:0000313" key="12">
    <source>
        <dbReference type="Proteomes" id="UP001329430"/>
    </source>
</evidence>
<keyword evidence="10" id="KW-0732">Signal</keyword>
<evidence type="ECO:0000256" key="5">
    <source>
        <dbReference type="ARBA" id="ARBA00023002"/>
    </source>
</evidence>
<reference evidence="11 12" key="1">
    <citation type="journal article" date="2024" name="Insects">
        <title>An Improved Chromosome-Level Genome Assembly of the Firefly Pyrocoelia pectoralis.</title>
        <authorList>
            <person name="Fu X."/>
            <person name="Meyer-Rochow V.B."/>
            <person name="Ballantyne L."/>
            <person name="Zhu X."/>
        </authorList>
    </citation>
    <scope>NUCLEOTIDE SEQUENCE [LARGE SCALE GENOMIC DNA]</scope>
    <source>
        <strain evidence="11">XCY_ONT2</strain>
    </source>
</reference>
<evidence type="ECO:0008006" key="13">
    <source>
        <dbReference type="Google" id="ProtNLM"/>
    </source>
</evidence>
<dbReference type="PRINTS" id="PR00463">
    <property type="entry name" value="EP450I"/>
</dbReference>
<dbReference type="GO" id="GO:0020037">
    <property type="term" value="F:heme binding"/>
    <property type="evidence" value="ECO:0007669"/>
    <property type="project" value="InterPro"/>
</dbReference>
<dbReference type="AlphaFoldDB" id="A0AAN7V816"/>
<feature type="signal peptide" evidence="10">
    <location>
        <begin position="1"/>
        <end position="18"/>
    </location>
</feature>
<evidence type="ECO:0000256" key="6">
    <source>
        <dbReference type="ARBA" id="ARBA00023004"/>
    </source>
</evidence>
<keyword evidence="4 8" id="KW-0479">Metal-binding</keyword>
<keyword evidence="3 8" id="KW-0349">Heme</keyword>
<evidence type="ECO:0000313" key="11">
    <source>
        <dbReference type="EMBL" id="KAK5640631.1"/>
    </source>
</evidence>
<comment type="cofactor">
    <cofactor evidence="1 8">
        <name>heme</name>
        <dbReference type="ChEBI" id="CHEBI:30413"/>
    </cofactor>
</comment>
<evidence type="ECO:0000256" key="2">
    <source>
        <dbReference type="ARBA" id="ARBA00010617"/>
    </source>
</evidence>
<keyword evidence="7 9" id="KW-0503">Monooxygenase</keyword>
<keyword evidence="5 9" id="KW-0560">Oxidoreductase</keyword>
<dbReference type="InterPro" id="IPR002401">
    <property type="entry name" value="Cyt_P450_E_grp-I"/>
</dbReference>
<gene>
    <name evidence="11" type="ORF">RI129_011442</name>
</gene>
<name>A0AAN7V816_9COLE</name>
<comment type="similarity">
    <text evidence="2 9">Belongs to the cytochrome P450 family.</text>
</comment>
<dbReference type="InterPro" id="IPR036396">
    <property type="entry name" value="Cyt_P450_sf"/>
</dbReference>
<protein>
    <recommendedName>
        <fullName evidence="13">Cytochrome P450</fullName>
    </recommendedName>
</protein>
<evidence type="ECO:0000256" key="9">
    <source>
        <dbReference type="RuleBase" id="RU000461"/>
    </source>
</evidence>
<dbReference type="GO" id="GO:0016712">
    <property type="term" value="F:oxidoreductase activity, acting on paired donors, with incorporation or reduction of molecular oxygen, reduced flavin or flavoprotein as one donor, and incorporation of one atom of oxygen"/>
    <property type="evidence" value="ECO:0007669"/>
    <property type="project" value="TreeGrafter"/>
</dbReference>
<dbReference type="EMBL" id="JAVRBK010000008">
    <property type="protein sequence ID" value="KAK5640631.1"/>
    <property type="molecule type" value="Genomic_DNA"/>
</dbReference>
<dbReference type="PRINTS" id="PR00385">
    <property type="entry name" value="P450"/>
</dbReference>
<feature type="chain" id="PRO_5043033484" description="Cytochrome P450" evidence="10">
    <location>
        <begin position="19"/>
        <end position="130"/>
    </location>
</feature>
<dbReference type="PANTHER" id="PTHR24300">
    <property type="entry name" value="CYTOCHROME P450 508A4-RELATED"/>
    <property type="match status" value="1"/>
</dbReference>
<dbReference type="SUPFAM" id="SSF48264">
    <property type="entry name" value="Cytochrome P450"/>
    <property type="match status" value="1"/>
</dbReference>
<dbReference type="InterPro" id="IPR001128">
    <property type="entry name" value="Cyt_P450"/>
</dbReference>
<dbReference type="InterPro" id="IPR017972">
    <property type="entry name" value="Cyt_P450_CS"/>
</dbReference>
<feature type="binding site" description="axial binding residue" evidence="8">
    <location>
        <position position="77"/>
    </location>
    <ligand>
        <name>heme</name>
        <dbReference type="ChEBI" id="CHEBI:30413"/>
    </ligand>
    <ligandPart>
        <name>Fe</name>
        <dbReference type="ChEBI" id="CHEBI:18248"/>
    </ligandPart>
</feature>
<dbReference type="InterPro" id="IPR050182">
    <property type="entry name" value="Cytochrome_P450_fam2"/>
</dbReference>
<dbReference type="Proteomes" id="UP001329430">
    <property type="component" value="Chromosome 8"/>
</dbReference>
<evidence type="ECO:0000256" key="1">
    <source>
        <dbReference type="ARBA" id="ARBA00001971"/>
    </source>
</evidence>
<organism evidence="11 12">
    <name type="scientific">Pyrocoelia pectoralis</name>
    <dbReference type="NCBI Taxonomy" id="417401"/>
    <lineage>
        <taxon>Eukaryota</taxon>
        <taxon>Metazoa</taxon>
        <taxon>Ecdysozoa</taxon>
        <taxon>Arthropoda</taxon>
        <taxon>Hexapoda</taxon>
        <taxon>Insecta</taxon>
        <taxon>Pterygota</taxon>
        <taxon>Neoptera</taxon>
        <taxon>Endopterygota</taxon>
        <taxon>Coleoptera</taxon>
        <taxon>Polyphaga</taxon>
        <taxon>Elateriformia</taxon>
        <taxon>Elateroidea</taxon>
        <taxon>Lampyridae</taxon>
        <taxon>Lampyrinae</taxon>
        <taxon>Pyrocoelia</taxon>
    </lineage>
</organism>
<dbReference type="GO" id="GO:0006805">
    <property type="term" value="P:xenobiotic metabolic process"/>
    <property type="evidence" value="ECO:0007669"/>
    <property type="project" value="TreeGrafter"/>
</dbReference>
<keyword evidence="6 8" id="KW-0408">Iron</keyword>
<evidence type="ECO:0000256" key="7">
    <source>
        <dbReference type="ARBA" id="ARBA00023033"/>
    </source>
</evidence>
<sequence>MSLAFLFMLLHPDIQKKAQEEIDKVGTTLVINLRGAFLTTEAGWEDPKIFNPKRFIKNGRLSIPKNFMGFGLGKRRCLGESLAKAHMFLIFAGLLQTFNFEAIPNDPPIVEFRDRFVPSVRPFRAKITLR</sequence>
<dbReference type="GO" id="GO:0005506">
    <property type="term" value="F:iron ion binding"/>
    <property type="evidence" value="ECO:0007669"/>
    <property type="project" value="InterPro"/>
</dbReference>
<proteinExistence type="inferred from homology"/>